<reference evidence="11 12" key="1">
    <citation type="journal article" date="2024" name="bioRxiv">
        <title>A reference genome for Trichogramma kaykai: A tiny desert-dwelling parasitoid wasp with competing sex-ratio distorters.</title>
        <authorList>
            <person name="Culotta J."/>
            <person name="Lindsey A.R."/>
        </authorList>
    </citation>
    <scope>NUCLEOTIDE SEQUENCE [LARGE SCALE GENOMIC DNA]</scope>
    <source>
        <strain evidence="11 12">KSX58</strain>
    </source>
</reference>
<evidence type="ECO:0000256" key="6">
    <source>
        <dbReference type="ARBA" id="ARBA00023242"/>
    </source>
</evidence>
<accession>A0ABD2VUI7</accession>
<dbReference type="GO" id="GO:0048646">
    <property type="term" value="P:anatomical structure formation involved in morphogenesis"/>
    <property type="evidence" value="ECO:0007669"/>
    <property type="project" value="UniProtKB-ARBA"/>
</dbReference>
<dbReference type="Gene3D" id="1.10.10.60">
    <property type="entry name" value="Homeodomain-like"/>
    <property type="match status" value="1"/>
</dbReference>
<evidence type="ECO:0000256" key="2">
    <source>
        <dbReference type="ARBA" id="ARBA00023015"/>
    </source>
</evidence>
<dbReference type="FunFam" id="1.10.10.60:FF:000059">
    <property type="entry name" value="TGFB-induced factor homeobox 1"/>
    <property type="match status" value="1"/>
</dbReference>
<evidence type="ECO:0000259" key="10">
    <source>
        <dbReference type="PROSITE" id="PS50071"/>
    </source>
</evidence>
<evidence type="ECO:0000256" key="8">
    <source>
        <dbReference type="PROSITE-ProRule" id="PRU00108"/>
    </source>
</evidence>
<feature type="DNA-binding region" description="Homeobox" evidence="8">
    <location>
        <begin position="87"/>
        <end position="149"/>
    </location>
</feature>
<dbReference type="GO" id="GO:0009887">
    <property type="term" value="P:animal organ morphogenesis"/>
    <property type="evidence" value="ECO:0007669"/>
    <property type="project" value="UniProtKB-ARBA"/>
</dbReference>
<keyword evidence="5" id="KW-0804">Transcription</keyword>
<keyword evidence="12" id="KW-1185">Reference proteome</keyword>
<gene>
    <name evidence="11" type="ORF">TKK_019859</name>
</gene>
<dbReference type="PROSITE" id="PS50071">
    <property type="entry name" value="HOMEOBOX_2"/>
    <property type="match status" value="1"/>
</dbReference>
<feature type="compositionally biased region" description="Polar residues" evidence="9">
    <location>
        <begin position="73"/>
        <end position="85"/>
    </location>
</feature>
<feature type="compositionally biased region" description="Low complexity" evidence="9">
    <location>
        <begin position="60"/>
        <end position="72"/>
    </location>
</feature>
<dbReference type="Proteomes" id="UP001627154">
    <property type="component" value="Unassembled WGS sequence"/>
</dbReference>
<dbReference type="InterPro" id="IPR008422">
    <property type="entry name" value="KN_HD"/>
</dbReference>
<feature type="region of interest" description="Disordered" evidence="9">
    <location>
        <begin position="35"/>
        <end position="93"/>
    </location>
</feature>
<evidence type="ECO:0000256" key="3">
    <source>
        <dbReference type="ARBA" id="ARBA00023125"/>
    </source>
</evidence>
<evidence type="ECO:0000256" key="5">
    <source>
        <dbReference type="ARBA" id="ARBA00023163"/>
    </source>
</evidence>
<dbReference type="EMBL" id="JBJJXI010000174">
    <property type="protein sequence ID" value="KAL3384381.1"/>
    <property type="molecule type" value="Genomic_DNA"/>
</dbReference>
<protein>
    <recommendedName>
        <fullName evidence="10">Homeobox domain-containing protein</fullName>
    </recommendedName>
</protein>
<keyword evidence="6 8" id="KW-0539">Nucleus</keyword>
<organism evidence="11 12">
    <name type="scientific">Trichogramma kaykai</name>
    <dbReference type="NCBI Taxonomy" id="54128"/>
    <lineage>
        <taxon>Eukaryota</taxon>
        <taxon>Metazoa</taxon>
        <taxon>Ecdysozoa</taxon>
        <taxon>Arthropoda</taxon>
        <taxon>Hexapoda</taxon>
        <taxon>Insecta</taxon>
        <taxon>Pterygota</taxon>
        <taxon>Neoptera</taxon>
        <taxon>Endopterygota</taxon>
        <taxon>Hymenoptera</taxon>
        <taxon>Apocrita</taxon>
        <taxon>Proctotrupomorpha</taxon>
        <taxon>Chalcidoidea</taxon>
        <taxon>Trichogrammatidae</taxon>
        <taxon>Trichogramma</taxon>
    </lineage>
</organism>
<feature type="compositionally biased region" description="Basic and acidic residues" evidence="9">
    <location>
        <begin position="35"/>
        <end position="48"/>
    </location>
</feature>
<feature type="domain" description="Homeobox" evidence="10">
    <location>
        <begin position="85"/>
        <end position="148"/>
    </location>
</feature>
<dbReference type="GO" id="GO:0000987">
    <property type="term" value="F:cis-regulatory region sequence-specific DNA binding"/>
    <property type="evidence" value="ECO:0007669"/>
    <property type="project" value="UniProtKB-ARBA"/>
</dbReference>
<dbReference type="AlphaFoldDB" id="A0ABD2VUI7"/>
<dbReference type="InterPro" id="IPR050224">
    <property type="entry name" value="TALE_homeobox"/>
</dbReference>
<dbReference type="CDD" id="cd00086">
    <property type="entry name" value="homeodomain"/>
    <property type="match status" value="1"/>
</dbReference>
<dbReference type="SUPFAM" id="SSF46689">
    <property type="entry name" value="Homeodomain-like"/>
    <property type="match status" value="1"/>
</dbReference>
<keyword evidence="2" id="KW-0805">Transcription regulation</keyword>
<evidence type="ECO:0000256" key="9">
    <source>
        <dbReference type="SAM" id="MobiDB-lite"/>
    </source>
</evidence>
<comment type="subcellular location">
    <subcellularLocation>
        <location evidence="1 8">Nucleus</location>
    </subcellularLocation>
</comment>
<dbReference type="PANTHER" id="PTHR11850">
    <property type="entry name" value="HOMEOBOX PROTEIN TRANSCRIPTION FACTORS"/>
    <property type="match status" value="1"/>
</dbReference>
<proteinExistence type="inferred from homology"/>
<comment type="caution">
    <text evidence="11">The sequence shown here is derived from an EMBL/GenBank/DDBJ whole genome shotgun (WGS) entry which is preliminary data.</text>
</comment>
<dbReference type="GO" id="GO:0001654">
    <property type="term" value="P:eye development"/>
    <property type="evidence" value="ECO:0007669"/>
    <property type="project" value="UniProtKB-ARBA"/>
</dbReference>
<sequence length="278" mass="32233">MHLMDESEGDEKSDQCCAIKTNNFFHPLEQSELIKKKDDYEKIPDRQRLSSSSTDDENSSSDLDNSSSTTSTKESQFNSSINNVKSSRKRRGNLPKHSVKILKRWLFDHRYNAYPSDAEKMTLSQQANLTILQVCNWFINARRRILPEMIRKEGDDPHKYTLSRRNKKICEDVKKPAQNNLQYDQLVKLDINNAPTFNESVLVTPTSSNLVSNQSDHAVNAAYMDRNNHNEYISHVNTNMVTEDSENFNYLHILVEAAVAVRKEERERQKFDKMSLKL</sequence>
<comment type="similarity">
    <text evidence="7">Belongs to the TALE/TGIF homeobox family.</text>
</comment>
<keyword evidence="3 8" id="KW-0238">DNA-binding</keyword>
<keyword evidence="4 8" id="KW-0371">Homeobox</keyword>
<dbReference type="Pfam" id="PF05920">
    <property type="entry name" value="Homeobox_KN"/>
    <property type="match status" value="1"/>
</dbReference>
<dbReference type="InterPro" id="IPR009057">
    <property type="entry name" value="Homeodomain-like_sf"/>
</dbReference>
<evidence type="ECO:0000313" key="12">
    <source>
        <dbReference type="Proteomes" id="UP001627154"/>
    </source>
</evidence>
<evidence type="ECO:0000256" key="4">
    <source>
        <dbReference type="ARBA" id="ARBA00023155"/>
    </source>
</evidence>
<dbReference type="SMART" id="SM00389">
    <property type="entry name" value="HOX"/>
    <property type="match status" value="1"/>
</dbReference>
<dbReference type="GO" id="GO:0005634">
    <property type="term" value="C:nucleus"/>
    <property type="evidence" value="ECO:0007669"/>
    <property type="project" value="UniProtKB-SubCell"/>
</dbReference>
<evidence type="ECO:0000313" key="11">
    <source>
        <dbReference type="EMBL" id="KAL3384381.1"/>
    </source>
</evidence>
<name>A0ABD2VUI7_9HYME</name>
<dbReference type="InterPro" id="IPR001356">
    <property type="entry name" value="HD"/>
</dbReference>
<evidence type="ECO:0000256" key="1">
    <source>
        <dbReference type="ARBA" id="ARBA00004123"/>
    </source>
</evidence>
<evidence type="ECO:0000256" key="7">
    <source>
        <dbReference type="ARBA" id="ARBA00038021"/>
    </source>
</evidence>